<dbReference type="InterPro" id="IPR004590">
    <property type="entry name" value="ssDNA_annealing_RecT"/>
</dbReference>
<evidence type="ECO:0000313" key="1">
    <source>
        <dbReference type="EMBL" id="BAU49615.1"/>
    </source>
</evidence>
<name>A0A1B4V7Y6_9GAMM</name>
<accession>A0A1B4V7Y6</accession>
<dbReference type="GO" id="GO:0003677">
    <property type="term" value="F:DNA binding"/>
    <property type="evidence" value="ECO:0007669"/>
    <property type="project" value="InterPro"/>
</dbReference>
<dbReference type="KEGG" id="sva:SVA_3067"/>
<dbReference type="EMBL" id="AP014936">
    <property type="protein sequence ID" value="BAU49615.1"/>
    <property type="molecule type" value="Genomic_DNA"/>
</dbReference>
<reference evidence="1 2" key="1">
    <citation type="submission" date="2015-08" db="EMBL/GenBank/DDBJ databases">
        <title>Complete genome sequence of Sulfurifustis variabilis.</title>
        <authorList>
            <person name="Miura A."/>
            <person name="Kojima H."/>
            <person name="Fukui M."/>
        </authorList>
    </citation>
    <scope>NUCLEOTIDE SEQUENCE [LARGE SCALE GENOMIC DNA]</scope>
    <source>
        <strain evidence="2">skN76</strain>
    </source>
</reference>
<dbReference type="Pfam" id="PF03837">
    <property type="entry name" value="RecT"/>
    <property type="match status" value="1"/>
</dbReference>
<dbReference type="InterPro" id="IPR018330">
    <property type="entry name" value="RecT_fam"/>
</dbReference>
<gene>
    <name evidence="1" type="ORF">SVA_3067</name>
</gene>
<protein>
    <submittedName>
        <fullName evidence="1">DNA recombinase</fullName>
    </submittedName>
</protein>
<dbReference type="AlphaFoldDB" id="A0A1B4V7Y6"/>
<keyword evidence="2" id="KW-1185">Reference proteome</keyword>
<dbReference type="NCBIfam" id="TIGR00616">
    <property type="entry name" value="rect"/>
    <property type="match status" value="1"/>
</dbReference>
<dbReference type="GO" id="GO:0006259">
    <property type="term" value="P:DNA metabolic process"/>
    <property type="evidence" value="ECO:0007669"/>
    <property type="project" value="InterPro"/>
</dbReference>
<proteinExistence type="predicted"/>
<dbReference type="Proteomes" id="UP000218899">
    <property type="component" value="Chromosome"/>
</dbReference>
<organism evidence="1 2">
    <name type="scientific">Sulfurifustis variabilis</name>
    <dbReference type="NCBI Taxonomy" id="1675686"/>
    <lineage>
        <taxon>Bacteria</taxon>
        <taxon>Pseudomonadati</taxon>
        <taxon>Pseudomonadota</taxon>
        <taxon>Gammaproteobacteria</taxon>
        <taxon>Acidiferrobacterales</taxon>
        <taxon>Acidiferrobacteraceae</taxon>
        <taxon>Sulfurifustis</taxon>
    </lineage>
</organism>
<evidence type="ECO:0000313" key="2">
    <source>
        <dbReference type="Proteomes" id="UP000218899"/>
    </source>
</evidence>
<sequence length="319" mass="35120">MSQAAEKQHAPYALAIADAKERFLKVNAAQLDYQAEALFALQACQNNQFLADIANKNPLSLRMAVANVAAIGLTLNPTLGYAFLVPRDGKVILDVSYRGLIKIATDIGSIKWAKAELVYAKDKFLYRGPAQMPEHVFDPFDEERGEFRGVYCVAKTPDGDMLVEAVPASEIYKMRDCSDYYVKKKAGPWVEWFGEQTKKSGIKRASKTWPKTAQDNRLAEALRILNEDNGEGLAELANGRPSEPSTIVLEPQGRVPAEAEVSEEARRLTQTVVERARKAGGAWAAAKTYVNERLTGLELNYALAAIEREERKAAPEGGG</sequence>
<dbReference type="OrthoDB" id="5124088at2"/>
<dbReference type="RefSeq" id="WP_096462002.1">
    <property type="nucleotide sequence ID" value="NZ_AP014936.1"/>
</dbReference>